<feature type="domain" description="ZSWIM1/3 RNaseH-like" evidence="1">
    <location>
        <begin position="1"/>
        <end position="75"/>
    </location>
</feature>
<comment type="caution">
    <text evidence="2">The sequence shown here is derived from an EMBL/GenBank/DDBJ whole genome shotgun (WGS) entry which is preliminary data.</text>
</comment>
<proteinExistence type="predicted"/>
<dbReference type="PANTHER" id="PTHR31569">
    <property type="entry name" value="SWIM-TYPE DOMAIN-CONTAINING PROTEIN"/>
    <property type="match status" value="1"/>
</dbReference>
<dbReference type="PANTHER" id="PTHR31569:SF4">
    <property type="entry name" value="SWIM-TYPE DOMAIN-CONTAINING PROTEIN"/>
    <property type="match status" value="1"/>
</dbReference>
<dbReference type="AlphaFoldDB" id="A0A6A3FPL4"/>
<sequence>MIYDVFGHVSLYISFEGQYVKHALMKDESSGCLADAVTSFKSASPTWEKARAIIVDKYFGEISLLQTRFPGARILLCVFHVVKYLRGEMTKHEYGGLIAKRWRMLFT</sequence>
<dbReference type="EMBL" id="QXGF01000141">
    <property type="protein sequence ID" value="KAE8945880.1"/>
    <property type="molecule type" value="Genomic_DNA"/>
</dbReference>
<dbReference type="Proteomes" id="UP000437068">
    <property type="component" value="Unassembled WGS sequence"/>
</dbReference>
<evidence type="ECO:0000313" key="11">
    <source>
        <dbReference type="Proteomes" id="UP000486351"/>
    </source>
</evidence>
<evidence type="ECO:0000313" key="2">
    <source>
        <dbReference type="EMBL" id="KAE8945880.1"/>
    </source>
</evidence>
<evidence type="ECO:0000313" key="9">
    <source>
        <dbReference type="Proteomes" id="UP000440732"/>
    </source>
</evidence>
<dbReference type="Proteomes" id="UP000486351">
    <property type="component" value="Unassembled WGS sequence"/>
</dbReference>
<dbReference type="Proteomes" id="UP000440732">
    <property type="component" value="Unassembled WGS sequence"/>
</dbReference>
<evidence type="ECO:0000313" key="5">
    <source>
        <dbReference type="EMBL" id="KAE9323986.1"/>
    </source>
</evidence>
<dbReference type="InterPro" id="IPR048324">
    <property type="entry name" value="ZSWIM1-3_RNaseH-like"/>
</dbReference>
<gene>
    <name evidence="5" type="ORF">PF001_g3660</name>
    <name evidence="4" type="ORF">PF006_g9662</name>
    <name evidence="3" type="ORF">PF007_g4175</name>
    <name evidence="6" type="ORF">PF008_g693</name>
    <name evidence="2" type="ORF">PF009_g4496</name>
</gene>
<evidence type="ECO:0000313" key="6">
    <source>
        <dbReference type="EMBL" id="KAE9361798.1"/>
    </source>
</evidence>
<reference evidence="7 8" key="1">
    <citation type="submission" date="2018-08" db="EMBL/GenBank/DDBJ databases">
        <title>Genomic investigation of the strawberry pathogen Phytophthora fragariae indicates pathogenicity is determined by transcriptional variation in three key races.</title>
        <authorList>
            <person name="Adams T.M."/>
            <person name="Armitage A.D."/>
            <person name="Sobczyk M.K."/>
            <person name="Bates H.J."/>
            <person name="Dunwell J.M."/>
            <person name="Nellist C.F."/>
            <person name="Harrison R.J."/>
        </authorList>
    </citation>
    <scope>NUCLEOTIDE SEQUENCE [LARGE SCALE GENOMIC DNA]</scope>
    <source>
        <strain evidence="5 8">A4</strain>
        <strain evidence="4 9">NOV-5</strain>
        <strain evidence="3 10">NOV-71</strain>
        <strain evidence="6 11">NOV-77</strain>
        <strain evidence="2 7">NOV-9</strain>
    </source>
</reference>
<dbReference type="Pfam" id="PF21056">
    <property type="entry name" value="ZSWIM1-3_RNaseH-like"/>
    <property type="match status" value="1"/>
</dbReference>
<name>A0A6A3FPL4_9STRA</name>
<dbReference type="InterPro" id="IPR052579">
    <property type="entry name" value="Zinc_finger_SWIM"/>
</dbReference>
<dbReference type="Proteomes" id="UP000429523">
    <property type="component" value="Unassembled WGS sequence"/>
</dbReference>
<dbReference type="EMBL" id="QXFZ01000130">
    <property type="protein sequence ID" value="KAE9131371.1"/>
    <property type="molecule type" value="Genomic_DNA"/>
</dbReference>
<accession>A0A6A3FPL4</accession>
<evidence type="ECO:0000313" key="10">
    <source>
        <dbReference type="Proteomes" id="UP000441208"/>
    </source>
</evidence>
<evidence type="ECO:0000259" key="1">
    <source>
        <dbReference type="Pfam" id="PF21056"/>
    </source>
</evidence>
<organism evidence="2 7">
    <name type="scientific">Phytophthora fragariae</name>
    <dbReference type="NCBI Taxonomy" id="53985"/>
    <lineage>
        <taxon>Eukaryota</taxon>
        <taxon>Sar</taxon>
        <taxon>Stramenopiles</taxon>
        <taxon>Oomycota</taxon>
        <taxon>Peronosporomycetes</taxon>
        <taxon>Peronosporales</taxon>
        <taxon>Peronosporaceae</taxon>
        <taxon>Phytophthora</taxon>
    </lineage>
</organism>
<evidence type="ECO:0000313" key="3">
    <source>
        <dbReference type="EMBL" id="KAE9131371.1"/>
    </source>
</evidence>
<dbReference type="EMBL" id="QXFY01000015">
    <property type="protein sequence ID" value="KAE9361798.1"/>
    <property type="molecule type" value="Genomic_DNA"/>
</dbReference>
<dbReference type="EMBL" id="QXGA01000467">
    <property type="protein sequence ID" value="KAE9145483.1"/>
    <property type="molecule type" value="Genomic_DNA"/>
</dbReference>
<protein>
    <recommendedName>
        <fullName evidence="1">ZSWIM1/3 RNaseH-like domain-containing protein</fullName>
    </recommendedName>
</protein>
<evidence type="ECO:0000313" key="7">
    <source>
        <dbReference type="Proteomes" id="UP000429523"/>
    </source>
</evidence>
<dbReference type="Proteomes" id="UP000441208">
    <property type="component" value="Unassembled WGS sequence"/>
</dbReference>
<evidence type="ECO:0000313" key="8">
    <source>
        <dbReference type="Proteomes" id="UP000437068"/>
    </source>
</evidence>
<dbReference type="EMBL" id="QXGE01000117">
    <property type="protein sequence ID" value="KAE9323986.1"/>
    <property type="molecule type" value="Genomic_DNA"/>
</dbReference>
<evidence type="ECO:0000313" key="4">
    <source>
        <dbReference type="EMBL" id="KAE9145483.1"/>
    </source>
</evidence>